<comment type="caution">
    <text evidence="1">The sequence shown here is derived from an EMBL/GenBank/DDBJ whole genome shotgun (WGS) entry which is preliminary data.</text>
</comment>
<proteinExistence type="predicted"/>
<evidence type="ECO:0000313" key="1">
    <source>
        <dbReference type="EMBL" id="RIA85495.1"/>
    </source>
</evidence>
<sequence length="94" mass="10927">MDSQWTFCLLMVIRPLGNLVMSIIINLINFHLNIKNKLKIKESREQLDIISRIGYLVLVPGFQSIEQMKLISSLMFTKVVISSGFRCLGEWIWI</sequence>
<dbReference type="Proteomes" id="UP000265703">
    <property type="component" value="Unassembled WGS sequence"/>
</dbReference>
<dbReference type="EMBL" id="QKYT01000422">
    <property type="protein sequence ID" value="RIA85495.1"/>
    <property type="molecule type" value="Genomic_DNA"/>
</dbReference>
<name>A0A397SN54_9GLOM</name>
<organism evidence="1 2">
    <name type="scientific">Glomus cerebriforme</name>
    <dbReference type="NCBI Taxonomy" id="658196"/>
    <lineage>
        <taxon>Eukaryota</taxon>
        <taxon>Fungi</taxon>
        <taxon>Fungi incertae sedis</taxon>
        <taxon>Mucoromycota</taxon>
        <taxon>Glomeromycotina</taxon>
        <taxon>Glomeromycetes</taxon>
        <taxon>Glomerales</taxon>
        <taxon>Glomeraceae</taxon>
        <taxon>Glomus</taxon>
    </lineage>
</organism>
<evidence type="ECO:0000313" key="2">
    <source>
        <dbReference type="Proteomes" id="UP000265703"/>
    </source>
</evidence>
<accession>A0A397SN54</accession>
<dbReference type="AlphaFoldDB" id="A0A397SN54"/>
<gene>
    <name evidence="1" type="ORF">C1645_830698</name>
</gene>
<reference evidence="1 2" key="1">
    <citation type="submission" date="2018-06" db="EMBL/GenBank/DDBJ databases">
        <title>Comparative genomics reveals the genomic features of Rhizophagus irregularis, R. cerebriforme, R. diaphanum and Gigaspora rosea, and their symbiotic lifestyle signature.</title>
        <authorList>
            <person name="Morin E."/>
            <person name="San Clemente H."/>
            <person name="Chen E.C.H."/>
            <person name="De La Providencia I."/>
            <person name="Hainaut M."/>
            <person name="Kuo A."/>
            <person name="Kohler A."/>
            <person name="Murat C."/>
            <person name="Tang N."/>
            <person name="Roy S."/>
            <person name="Loubradou J."/>
            <person name="Henrissat B."/>
            <person name="Grigoriev I.V."/>
            <person name="Corradi N."/>
            <person name="Roux C."/>
            <person name="Martin F.M."/>
        </authorList>
    </citation>
    <scope>NUCLEOTIDE SEQUENCE [LARGE SCALE GENOMIC DNA]</scope>
    <source>
        <strain evidence="1 2">DAOM 227022</strain>
    </source>
</reference>
<protein>
    <submittedName>
        <fullName evidence="1">Uncharacterized protein</fullName>
    </submittedName>
</protein>
<keyword evidence="2" id="KW-1185">Reference proteome</keyword>